<reference evidence="4" key="1">
    <citation type="submission" date="2020-05" db="EMBL/GenBank/DDBJ databases">
        <authorList>
            <person name="Chiriac C."/>
            <person name="Salcher M."/>
            <person name="Ghai R."/>
            <person name="Kavagutti S V."/>
        </authorList>
    </citation>
    <scope>NUCLEOTIDE SEQUENCE</scope>
</reference>
<sequence length="193" mass="21468">MFGKKSESDATPSATSHEETAGGKGRPTPSRKEAEAARKTRAKVPNNPKEAKKAARDRARQDRERSRQGMMAGDQRYLQARDQGAGKAFTRDFVDGRFSLAEYFIVVAVFVLVLGFVPITAIQFWVTIIFFAFTAIMVIDVIIMVVLLNKAATKALTNPADRKGLTLYAILRVMQFRRLRLPPARVRRGGAPK</sequence>
<evidence type="ECO:0000256" key="1">
    <source>
        <dbReference type="SAM" id="MobiDB-lite"/>
    </source>
</evidence>
<dbReference type="AlphaFoldDB" id="A0A6J7GP34"/>
<dbReference type="EMBL" id="CAEZVB010000024">
    <property type="protein sequence ID" value="CAB4619921.1"/>
    <property type="molecule type" value="Genomic_DNA"/>
</dbReference>
<dbReference type="EMBL" id="CAFBMO010000043">
    <property type="protein sequence ID" value="CAB4910257.1"/>
    <property type="molecule type" value="Genomic_DNA"/>
</dbReference>
<keyword evidence="2" id="KW-0812">Transmembrane</keyword>
<feature type="region of interest" description="Disordered" evidence="1">
    <location>
        <begin position="1"/>
        <end position="75"/>
    </location>
</feature>
<feature type="transmembrane region" description="Helical" evidence="2">
    <location>
        <begin position="100"/>
        <end position="119"/>
    </location>
</feature>
<protein>
    <submittedName>
        <fullName evidence="4">Unannotated protein</fullName>
    </submittedName>
</protein>
<accession>A0A6J7GP34</accession>
<feature type="transmembrane region" description="Helical" evidence="2">
    <location>
        <begin position="125"/>
        <end position="148"/>
    </location>
</feature>
<evidence type="ECO:0000256" key="2">
    <source>
        <dbReference type="SAM" id="Phobius"/>
    </source>
</evidence>
<feature type="compositionally biased region" description="Basic and acidic residues" evidence="1">
    <location>
        <begin position="49"/>
        <end position="67"/>
    </location>
</feature>
<evidence type="ECO:0000313" key="3">
    <source>
        <dbReference type="EMBL" id="CAB4619921.1"/>
    </source>
</evidence>
<gene>
    <name evidence="3" type="ORF">UFOPK1908_00689</name>
    <name evidence="4" type="ORF">UFOPK3576_01059</name>
</gene>
<evidence type="ECO:0000313" key="4">
    <source>
        <dbReference type="EMBL" id="CAB4910257.1"/>
    </source>
</evidence>
<keyword evidence="2" id="KW-0472">Membrane</keyword>
<dbReference type="Pfam" id="PF11241">
    <property type="entry name" value="DUF3043"/>
    <property type="match status" value="1"/>
</dbReference>
<name>A0A6J7GP34_9ZZZZ</name>
<keyword evidence="2" id="KW-1133">Transmembrane helix</keyword>
<dbReference type="InterPro" id="IPR021403">
    <property type="entry name" value="DUF3043"/>
</dbReference>
<organism evidence="4">
    <name type="scientific">freshwater metagenome</name>
    <dbReference type="NCBI Taxonomy" id="449393"/>
    <lineage>
        <taxon>unclassified sequences</taxon>
        <taxon>metagenomes</taxon>
        <taxon>ecological metagenomes</taxon>
    </lineage>
</organism>
<proteinExistence type="predicted"/>